<reference evidence="3" key="1">
    <citation type="journal article" date="2021" name="Evol. Appl.">
        <title>The genome of the Pyrenean desman and the effects of bottlenecks and inbreeding on the genomic landscape of an endangered species.</title>
        <authorList>
            <person name="Escoda L."/>
            <person name="Castresana J."/>
        </authorList>
    </citation>
    <scope>NUCLEOTIDE SEQUENCE</scope>
    <source>
        <strain evidence="3">IBE-C5619</strain>
    </source>
</reference>
<feature type="region of interest" description="Disordered" evidence="1">
    <location>
        <begin position="164"/>
        <end position="188"/>
    </location>
</feature>
<proteinExistence type="predicted"/>
<feature type="signal peptide" evidence="2">
    <location>
        <begin position="1"/>
        <end position="16"/>
    </location>
</feature>
<organism evidence="3 4">
    <name type="scientific">Galemys pyrenaicus</name>
    <name type="common">Iberian desman</name>
    <name type="synonym">Pyrenean desman</name>
    <dbReference type="NCBI Taxonomy" id="202257"/>
    <lineage>
        <taxon>Eukaryota</taxon>
        <taxon>Metazoa</taxon>
        <taxon>Chordata</taxon>
        <taxon>Craniata</taxon>
        <taxon>Vertebrata</taxon>
        <taxon>Euteleostomi</taxon>
        <taxon>Mammalia</taxon>
        <taxon>Eutheria</taxon>
        <taxon>Laurasiatheria</taxon>
        <taxon>Eulipotyphla</taxon>
        <taxon>Talpidae</taxon>
        <taxon>Galemys</taxon>
    </lineage>
</organism>
<evidence type="ECO:0000313" key="3">
    <source>
        <dbReference type="EMBL" id="KAG8515207.1"/>
    </source>
</evidence>
<dbReference type="Proteomes" id="UP000700334">
    <property type="component" value="Unassembled WGS sequence"/>
</dbReference>
<gene>
    <name evidence="3" type="ORF">J0S82_008561</name>
</gene>
<dbReference type="EMBL" id="JAGFMF010011712">
    <property type="protein sequence ID" value="KAG8515207.1"/>
    <property type="molecule type" value="Genomic_DNA"/>
</dbReference>
<dbReference type="AlphaFoldDB" id="A0A8J6AA62"/>
<feature type="compositionally biased region" description="Polar residues" evidence="1">
    <location>
        <begin position="171"/>
        <end position="181"/>
    </location>
</feature>
<keyword evidence="2" id="KW-0732">Signal</keyword>
<evidence type="ECO:0000256" key="2">
    <source>
        <dbReference type="SAM" id="SignalP"/>
    </source>
</evidence>
<evidence type="ECO:0000313" key="4">
    <source>
        <dbReference type="Proteomes" id="UP000700334"/>
    </source>
</evidence>
<sequence length="188" mass="20343">MVQCVSWLVFLSGVLTFQMEGVLGLSDESSDSSPGSRKHYYLFQVLPIQRLKEKAENAFERKAADLLALWPASVFGAPDLRPAESMVAHIQPQQKPTLPRQNPFTQAPPVVGSTARSGPALAFSTQSKITERNSETSIPGKLGTHYGISARFSLTPQVLTTPGVLTKEVPHSTSLPTASTSREPRGDV</sequence>
<protein>
    <submittedName>
        <fullName evidence="3">Uncharacterized protein</fullName>
    </submittedName>
</protein>
<name>A0A8J6AA62_GALPY</name>
<dbReference type="OrthoDB" id="9790015at2759"/>
<keyword evidence="4" id="KW-1185">Reference proteome</keyword>
<evidence type="ECO:0000256" key="1">
    <source>
        <dbReference type="SAM" id="MobiDB-lite"/>
    </source>
</evidence>
<feature type="chain" id="PRO_5035162848" evidence="2">
    <location>
        <begin position="17"/>
        <end position="188"/>
    </location>
</feature>
<accession>A0A8J6AA62</accession>
<comment type="caution">
    <text evidence="3">The sequence shown here is derived from an EMBL/GenBank/DDBJ whole genome shotgun (WGS) entry which is preliminary data.</text>
</comment>